<evidence type="ECO:0000313" key="3">
    <source>
        <dbReference type="Proteomes" id="UP001055439"/>
    </source>
</evidence>
<reference evidence="2" key="1">
    <citation type="submission" date="2022-05" db="EMBL/GenBank/DDBJ databases">
        <title>The Musa troglodytarum L. genome provides insights into the mechanism of non-climacteric behaviour and enrichment of carotenoids.</title>
        <authorList>
            <person name="Wang J."/>
        </authorList>
    </citation>
    <scope>NUCLEOTIDE SEQUENCE</scope>
    <source>
        <tissue evidence="2">Leaf</tissue>
    </source>
</reference>
<dbReference type="EMBL" id="CP097502">
    <property type="protein sequence ID" value="URD73483.1"/>
    <property type="molecule type" value="Genomic_DNA"/>
</dbReference>
<keyword evidence="3" id="KW-1185">Reference proteome</keyword>
<gene>
    <name evidence="2" type="ORF">MUK42_09894</name>
</gene>
<organism evidence="2 3">
    <name type="scientific">Musa troglodytarum</name>
    <name type="common">fe'i banana</name>
    <dbReference type="NCBI Taxonomy" id="320322"/>
    <lineage>
        <taxon>Eukaryota</taxon>
        <taxon>Viridiplantae</taxon>
        <taxon>Streptophyta</taxon>
        <taxon>Embryophyta</taxon>
        <taxon>Tracheophyta</taxon>
        <taxon>Spermatophyta</taxon>
        <taxon>Magnoliopsida</taxon>
        <taxon>Liliopsida</taxon>
        <taxon>Zingiberales</taxon>
        <taxon>Musaceae</taxon>
        <taxon>Musa</taxon>
    </lineage>
</organism>
<keyword evidence="1" id="KW-0472">Membrane</keyword>
<feature type="transmembrane region" description="Helical" evidence="1">
    <location>
        <begin position="6"/>
        <end position="25"/>
    </location>
</feature>
<accession>A0A9E7J9Z2</accession>
<keyword evidence="1" id="KW-0812">Transmembrane</keyword>
<evidence type="ECO:0000256" key="1">
    <source>
        <dbReference type="SAM" id="Phobius"/>
    </source>
</evidence>
<name>A0A9E7J9Z2_9LILI</name>
<feature type="transmembrane region" description="Helical" evidence="1">
    <location>
        <begin position="77"/>
        <end position="98"/>
    </location>
</feature>
<sequence length="162" mass="19806">MRLVFLFSFVMWIRLLFLGLVEISFRLRCFERFRYCSVFLSLRFMRLVFLFRLVIWIRLLSRGLVEISICFRRFKRFGHFVFIFFSIWTARLLCCIFLSRSVDWCRCCGRRGLSMQIWCFHLDRGLLRLIRFGEEPRHDGQPKPKLSTIVHRAAFPRTRFDD</sequence>
<proteinExistence type="predicted"/>
<dbReference type="Proteomes" id="UP001055439">
    <property type="component" value="Chromosome 1"/>
</dbReference>
<dbReference type="AlphaFoldDB" id="A0A9E7J9Z2"/>
<keyword evidence="1" id="KW-1133">Transmembrane helix</keyword>
<protein>
    <submittedName>
        <fullName evidence="2">Uncharacterized protein</fullName>
    </submittedName>
</protein>
<evidence type="ECO:0000313" key="2">
    <source>
        <dbReference type="EMBL" id="URD73483.1"/>
    </source>
</evidence>